<feature type="compositionally biased region" description="Polar residues" evidence="1">
    <location>
        <begin position="187"/>
        <end position="198"/>
    </location>
</feature>
<feature type="compositionally biased region" description="Low complexity" evidence="1">
    <location>
        <begin position="106"/>
        <end position="117"/>
    </location>
</feature>
<feature type="region of interest" description="Disordered" evidence="1">
    <location>
        <begin position="323"/>
        <end position="495"/>
    </location>
</feature>
<keyword evidence="3" id="KW-1185">Reference proteome</keyword>
<feature type="compositionally biased region" description="Polar residues" evidence="1">
    <location>
        <begin position="241"/>
        <end position="257"/>
    </location>
</feature>
<feature type="compositionally biased region" description="Low complexity" evidence="1">
    <location>
        <begin position="44"/>
        <end position="53"/>
    </location>
</feature>
<reference evidence="2" key="1">
    <citation type="submission" date="2023-07" db="EMBL/GenBank/DDBJ databases">
        <title>Black Yeasts Isolated from many extreme environments.</title>
        <authorList>
            <person name="Coleine C."/>
            <person name="Stajich J.E."/>
            <person name="Selbmann L."/>
        </authorList>
    </citation>
    <scope>NUCLEOTIDE SEQUENCE</scope>
    <source>
        <strain evidence="2">CCFEE 5485</strain>
    </source>
</reference>
<dbReference type="Proteomes" id="UP001274830">
    <property type="component" value="Unassembled WGS sequence"/>
</dbReference>
<gene>
    <name evidence="2" type="ORF">LTR78_009702</name>
</gene>
<organism evidence="2 3">
    <name type="scientific">Recurvomyces mirabilis</name>
    <dbReference type="NCBI Taxonomy" id="574656"/>
    <lineage>
        <taxon>Eukaryota</taxon>
        <taxon>Fungi</taxon>
        <taxon>Dikarya</taxon>
        <taxon>Ascomycota</taxon>
        <taxon>Pezizomycotina</taxon>
        <taxon>Dothideomycetes</taxon>
        <taxon>Dothideomycetidae</taxon>
        <taxon>Mycosphaerellales</taxon>
        <taxon>Teratosphaeriaceae</taxon>
        <taxon>Recurvomyces</taxon>
    </lineage>
</organism>
<evidence type="ECO:0000313" key="3">
    <source>
        <dbReference type="Proteomes" id="UP001274830"/>
    </source>
</evidence>
<sequence>MATDLSTQDKKKNRISNLFGSKKSYEGMGGRPDVVSPTGHGHSADSAYASSDPSTHRPSPDNQYVKTVPIENTGKISGVSRDRHLGLNESTGEVLDTDTGEVVTTVTTTTTTTTTTVHKGKGTDKKETMVQVETRPGEHNTSAQIAEAPGDGPSNRLHPSATEPPRRTTPAPIETQQPHHQSIDVGSPTSPMRNPNRNSGPYGEPPSPYGKHNFSYPSRSDLKGTAATGEENGYQHHDYSAQPQNNYPQSRPSQPSAIESLKAAAIGLHGVGETLRSTLNNEVDSRFPRSNAEKASFANAKNRAEMERGQREMARLREVNGLRPTVSQQSPPIQQNQIGSGAIPVQRPTDALPPPQQNADAPRLHAPGTWGSGRVNDVRKPGPNVSVSPVNPDVVHPAHRPQQQGEGLGGAPQLPPLEHTVTPGDRYPSMDGRRPEPNVQQRFGAERPPVPVEPDRNPMQNVQAVSHVQGHPGMEQEEEKKGGFRKLFRRKEVPG</sequence>
<comment type="caution">
    <text evidence="2">The sequence shown here is derived from an EMBL/GenBank/DDBJ whole genome shotgun (WGS) entry which is preliminary data.</text>
</comment>
<accession>A0AAE0WFB5</accession>
<feature type="region of interest" description="Disordered" evidence="1">
    <location>
        <begin position="106"/>
        <end position="257"/>
    </location>
</feature>
<feature type="compositionally biased region" description="Low complexity" evidence="1">
    <location>
        <begin position="327"/>
        <end position="338"/>
    </location>
</feature>
<feature type="compositionally biased region" description="Low complexity" evidence="1">
    <location>
        <begin position="381"/>
        <end position="395"/>
    </location>
</feature>
<protein>
    <submittedName>
        <fullName evidence="2">Uncharacterized protein</fullName>
    </submittedName>
</protein>
<name>A0AAE0WFB5_9PEZI</name>
<feature type="region of interest" description="Disordered" evidence="1">
    <location>
        <begin position="1"/>
        <end position="68"/>
    </location>
</feature>
<proteinExistence type="predicted"/>
<feature type="region of interest" description="Disordered" evidence="1">
    <location>
        <begin position="282"/>
        <end position="309"/>
    </location>
</feature>
<dbReference type="EMBL" id="JAUTXT010000056">
    <property type="protein sequence ID" value="KAK3670461.1"/>
    <property type="molecule type" value="Genomic_DNA"/>
</dbReference>
<evidence type="ECO:0000313" key="2">
    <source>
        <dbReference type="EMBL" id="KAK3670461.1"/>
    </source>
</evidence>
<evidence type="ECO:0000256" key="1">
    <source>
        <dbReference type="SAM" id="MobiDB-lite"/>
    </source>
</evidence>
<dbReference type="AlphaFoldDB" id="A0AAE0WFB5"/>